<sequence length="56" mass="6352">MVLQRDWDGLLVSCSPCSGLFIGMYNNSSYCKHQRTRPSHLIGVHSSIGRLKNMAW</sequence>
<dbReference type="HOGENOM" id="CLU_3014798_0_0_1"/>
<reference evidence="1 2" key="1">
    <citation type="submission" date="2014-06" db="EMBL/GenBank/DDBJ databases">
        <authorList>
            <consortium name="DOE Joint Genome Institute"/>
            <person name="Kuo A."/>
            <person name="Kohler A."/>
            <person name="Nagy L.G."/>
            <person name="Floudas D."/>
            <person name="Copeland A."/>
            <person name="Barry K.W."/>
            <person name="Cichocki N."/>
            <person name="Veneault-Fourrey C."/>
            <person name="LaButti K."/>
            <person name="Lindquist E.A."/>
            <person name="Lipzen A."/>
            <person name="Lundell T."/>
            <person name="Morin E."/>
            <person name="Murat C."/>
            <person name="Sun H."/>
            <person name="Tunlid A."/>
            <person name="Henrissat B."/>
            <person name="Grigoriev I.V."/>
            <person name="Hibbett D.S."/>
            <person name="Martin F."/>
            <person name="Nordberg H.P."/>
            <person name="Cantor M.N."/>
            <person name="Hua S.X."/>
        </authorList>
    </citation>
    <scope>NUCLEOTIDE SEQUENCE [LARGE SCALE GENOMIC DNA]</scope>
    <source>
        <strain evidence="1 2">ATCC 200175</strain>
    </source>
</reference>
<dbReference type="AlphaFoldDB" id="A0A0C9SNS1"/>
<protein>
    <submittedName>
        <fullName evidence="1">Uncharacterized protein</fullName>
    </submittedName>
</protein>
<name>A0A0C9SNS1_PAXIN</name>
<evidence type="ECO:0000313" key="1">
    <source>
        <dbReference type="EMBL" id="KIJ08379.1"/>
    </source>
</evidence>
<dbReference type="EMBL" id="KN819635">
    <property type="protein sequence ID" value="KIJ08379.1"/>
    <property type="molecule type" value="Genomic_DNA"/>
</dbReference>
<keyword evidence="2" id="KW-1185">Reference proteome</keyword>
<reference evidence="2" key="2">
    <citation type="submission" date="2015-01" db="EMBL/GenBank/DDBJ databases">
        <title>Evolutionary Origins and Diversification of the Mycorrhizal Mutualists.</title>
        <authorList>
            <consortium name="DOE Joint Genome Institute"/>
            <consortium name="Mycorrhizal Genomics Consortium"/>
            <person name="Kohler A."/>
            <person name="Kuo A."/>
            <person name="Nagy L.G."/>
            <person name="Floudas D."/>
            <person name="Copeland A."/>
            <person name="Barry K.W."/>
            <person name="Cichocki N."/>
            <person name="Veneault-Fourrey C."/>
            <person name="LaButti K."/>
            <person name="Lindquist E.A."/>
            <person name="Lipzen A."/>
            <person name="Lundell T."/>
            <person name="Morin E."/>
            <person name="Murat C."/>
            <person name="Riley R."/>
            <person name="Ohm R."/>
            <person name="Sun H."/>
            <person name="Tunlid A."/>
            <person name="Henrissat B."/>
            <person name="Grigoriev I.V."/>
            <person name="Hibbett D.S."/>
            <person name="Martin F."/>
        </authorList>
    </citation>
    <scope>NUCLEOTIDE SEQUENCE [LARGE SCALE GENOMIC DNA]</scope>
    <source>
        <strain evidence="2">ATCC 200175</strain>
    </source>
</reference>
<dbReference type="Proteomes" id="UP000053647">
    <property type="component" value="Unassembled WGS sequence"/>
</dbReference>
<gene>
    <name evidence="1" type="ORF">PAXINDRAFT_102588</name>
</gene>
<accession>A0A0C9SNS1</accession>
<organism evidence="1 2">
    <name type="scientific">Paxillus involutus ATCC 200175</name>
    <dbReference type="NCBI Taxonomy" id="664439"/>
    <lineage>
        <taxon>Eukaryota</taxon>
        <taxon>Fungi</taxon>
        <taxon>Dikarya</taxon>
        <taxon>Basidiomycota</taxon>
        <taxon>Agaricomycotina</taxon>
        <taxon>Agaricomycetes</taxon>
        <taxon>Agaricomycetidae</taxon>
        <taxon>Boletales</taxon>
        <taxon>Paxilineae</taxon>
        <taxon>Paxillaceae</taxon>
        <taxon>Paxillus</taxon>
    </lineage>
</organism>
<evidence type="ECO:0000313" key="2">
    <source>
        <dbReference type="Proteomes" id="UP000053647"/>
    </source>
</evidence>
<proteinExistence type="predicted"/>